<feature type="region of interest" description="Disordered" evidence="1">
    <location>
        <begin position="274"/>
        <end position="352"/>
    </location>
</feature>
<dbReference type="Proteomes" id="UP000823405">
    <property type="component" value="Unassembled WGS sequence"/>
</dbReference>
<sequence length="457" mass="49246">MTTSSILTPPLSPKSTPTDMLPAKNTSSQSTNPLTQILVLYHKATSTFLLRQLATAYSTSLEAIELLAKTNADYGLDHSDNINTQRSFYVLKQKLWILHSTIYGAMLTDRAASEESKGTTGGGGLLNGVRKRVSGSSSKDSPEKLVWDLWKRLVEDYSGLEGDVDGQVMVPFVMLCMQQKLYTLARQIVEAYLATIPEGMLIHLETAAGVSLNPGGSKDPLMTNYERLVELYLIHVLAKLGEWTSANDFLQYNTVLSDSSKKSYGKILDKLHQKSLRPKKQKSSLPSLADSRSTSTSASTSVSSTSVSSPTLSSASTMGSPASMHTLEPRSNGSLSSSQQSNNNTTTTTTTTVTKMATATVVASSARSKVAVGKKESATVVQATKVQGTLMTLLKHYVDQIKAMSSQMGSNQLMVLVGLVVFMGVLSRNRTKASKYLKAATNKVLQTVKMGTTVTSI</sequence>
<proteinExistence type="predicted"/>
<feature type="compositionally biased region" description="Low complexity" evidence="1">
    <location>
        <begin position="1"/>
        <end position="18"/>
    </location>
</feature>
<gene>
    <name evidence="2" type="ORF">BGZ97_007381</name>
</gene>
<feature type="compositionally biased region" description="Low complexity" evidence="1">
    <location>
        <begin position="286"/>
        <end position="317"/>
    </location>
</feature>
<keyword evidence="3" id="KW-1185">Reference proteome</keyword>
<feature type="compositionally biased region" description="Low complexity" evidence="1">
    <location>
        <begin position="331"/>
        <end position="352"/>
    </location>
</feature>
<dbReference type="EMBL" id="JAAAIN010003283">
    <property type="protein sequence ID" value="KAG0286572.1"/>
    <property type="molecule type" value="Genomic_DNA"/>
</dbReference>
<reference evidence="2" key="1">
    <citation type="journal article" date="2020" name="Fungal Divers.">
        <title>Resolving the Mortierellaceae phylogeny through synthesis of multi-gene phylogenetics and phylogenomics.</title>
        <authorList>
            <person name="Vandepol N."/>
            <person name="Liber J."/>
            <person name="Desiro A."/>
            <person name="Na H."/>
            <person name="Kennedy M."/>
            <person name="Barry K."/>
            <person name="Grigoriev I.V."/>
            <person name="Miller A.N."/>
            <person name="O'Donnell K."/>
            <person name="Stajich J.E."/>
            <person name="Bonito G."/>
        </authorList>
    </citation>
    <scope>NUCLEOTIDE SEQUENCE</scope>
    <source>
        <strain evidence="2">NVP60</strain>
    </source>
</reference>
<comment type="caution">
    <text evidence="2">The sequence shown here is derived from an EMBL/GenBank/DDBJ whole genome shotgun (WGS) entry which is preliminary data.</text>
</comment>
<evidence type="ECO:0000256" key="1">
    <source>
        <dbReference type="SAM" id="MobiDB-lite"/>
    </source>
</evidence>
<evidence type="ECO:0000313" key="2">
    <source>
        <dbReference type="EMBL" id="KAG0286572.1"/>
    </source>
</evidence>
<organism evidence="2 3">
    <name type="scientific">Linnemannia gamsii</name>
    <dbReference type="NCBI Taxonomy" id="64522"/>
    <lineage>
        <taxon>Eukaryota</taxon>
        <taxon>Fungi</taxon>
        <taxon>Fungi incertae sedis</taxon>
        <taxon>Mucoromycota</taxon>
        <taxon>Mortierellomycotina</taxon>
        <taxon>Mortierellomycetes</taxon>
        <taxon>Mortierellales</taxon>
        <taxon>Mortierellaceae</taxon>
        <taxon>Linnemannia</taxon>
    </lineage>
</organism>
<evidence type="ECO:0000313" key="3">
    <source>
        <dbReference type="Proteomes" id="UP000823405"/>
    </source>
</evidence>
<protein>
    <submittedName>
        <fullName evidence="2">Uncharacterized protein</fullName>
    </submittedName>
</protein>
<dbReference type="OrthoDB" id="3981028at2759"/>
<dbReference type="AlphaFoldDB" id="A0A9P6QN19"/>
<feature type="region of interest" description="Disordered" evidence="1">
    <location>
        <begin position="1"/>
        <end position="30"/>
    </location>
</feature>
<name>A0A9P6QN19_9FUNG</name>
<accession>A0A9P6QN19</accession>